<evidence type="ECO:0000256" key="5">
    <source>
        <dbReference type="ARBA" id="ARBA00032976"/>
    </source>
</evidence>
<dbReference type="RefSeq" id="WP_015932292.1">
    <property type="nucleotide sequence ID" value="NC_011894.1"/>
</dbReference>
<dbReference type="AlphaFoldDB" id="B8ISP5"/>
<name>B8ISP5_METNO</name>
<keyword evidence="4" id="KW-0732">Signal</keyword>
<proteinExistence type="inferred from homology"/>
<dbReference type="OrthoDB" id="9782872at2"/>
<comment type="similarity">
    <text evidence="2">Belongs to the polysaccharide deacetylase family.</text>
</comment>
<sequence length="350" mass="38135">MLSAETRLRLFRAGFAAIATTRADYWLAPAARGLGVILTFHHVRPEPPGAYAPNRLLAITPDFLDRVLTILRRRGFDLIGLDAVPGRLRRPEARPFAVLTFDDGYRDTRDHARPVLLRHGAPWTLFVTTDFAEGAGRLWWLELERAILRLDRVRVPEAGLDLPAADAAQKSAAFVQVYRALRAGAEERLRAAIARLAREAGLDAAAIARELCLGWDELRALAEDPDVTIGAHTLSHPMLAKHDAATARREIAESRAILAARLGRVPQHFSYPVGDPTSAGPRDFALAAAAGFATAVTTRPGHLFAAHAEHLHALPRVSVNGCFQTDAALAALLSGVPFLAWNRGRRLNVA</sequence>
<dbReference type="GO" id="GO:0016810">
    <property type="term" value="F:hydrolase activity, acting on carbon-nitrogen (but not peptide) bonds"/>
    <property type="evidence" value="ECO:0007669"/>
    <property type="project" value="InterPro"/>
</dbReference>
<keyword evidence="8" id="KW-1185">Reference proteome</keyword>
<dbReference type="STRING" id="460265.Mnod_5866"/>
<dbReference type="PANTHER" id="PTHR34216:SF7">
    <property type="entry name" value="POLY-BETA-1,6-N-ACETYL-D-GLUCOSAMINE N-DEACETYLASE"/>
    <property type="match status" value="1"/>
</dbReference>
<protein>
    <recommendedName>
        <fullName evidence="3">Chitooligosaccharide deacetylase</fullName>
    </recommendedName>
    <alternativeName>
        <fullName evidence="5">Nodulation protein B</fullName>
    </alternativeName>
</protein>
<dbReference type="InterPro" id="IPR002509">
    <property type="entry name" value="NODB_dom"/>
</dbReference>
<dbReference type="eggNOG" id="COG0726">
    <property type="taxonomic scope" value="Bacteria"/>
</dbReference>
<gene>
    <name evidence="7" type="ordered locus">Mnod_5866</name>
</gene>
<dbReference type="EMBL" id="CP001349">
    <property type="protein sequence ID" value="ACL60694.1"/>
    <property type="molecule type" value="Genomic_DNA"/>
</dbReference>
<feature type="domain" description="NodB homology" evidence="6">
    <location>
        <begin position="95"/>
        <end position="350"/>
    </location>
</feature>
<evidence type="ECO:0000313" key="8">
    <source>
        <dbReference type="Proteomes" id="UP000008207"/>
    </source>
</evidence>
<dbReference type="PANTHER" id="PTHR34216">
    <property type="match status" value="1"/>
</dbReference>
<accession>B8ISP5</accession>
<dbReference type="Proteomes" id="UP000008207">
    <property type="component" value="Chromosome"/>
</dbReference>
<evidence type="ECO:0000256" key="1">
    <source>
        <dbReference type="ARBA" id="ARBA00003236"/>
    </source>
</evidence>
<evidence type="ECO:0000259" key="6">
    <source>
        <dbReference type="PROSITE" id="PS51677"/>
    </source>
</evidence>
<dbReference type="GO" id="GO:0005975">
    <property type="term" value="P:carbohydrate metabolic process"/>
    <property type="evidence" value="ECO:0007669"/>
    <property type="project" value="InterPro"/>
</dbReference>
<dbReference type="PROSITE" id="PS51677">
    <property type="entry name" value="NODB"/>
    <property type="match status" value="1"/>
</dbReference>
<dbReference type="SUPFAM" id="SSF88713">
    <property type="entry name" value="Glycoside hydrolase/deacetylase"/>
    <property type="match status" value="1"/>
</dbReference>
<organism evidence="7 8">
    <name type="scientific">Methylobacterium nodulans (strain LMG 21967 / CNCM I-2342 / ORS 2060)</name>
    <dbReference type="NCBI Taxonomy" id="460265"/>
    <lineage>
        <taxon>Bacteria</taxon>
        <taxon>Pseudomonadati</taxon>
        <taxon>Pseudomonadota</taxon>
        <taxon>Alphaproteobacteria</taxon>
        <taxon>Hyphomicrobiales</taxon>
        <taxon>Methylobacteriaceae</taxon>
        <taxon>Methylobacterium</taxon>
    </lineage>
</organism>
<dbReference type="KEGG" id="mno:Mnod_5866"/>
<reference evidence="7 8" key="1">
    <citation type="submission" date="2009-01" db="EMBL/GenBank/DDBJ databases">
        <title>Complete sequence of chromosome of Methylobacterium nodulans ORS 2060.</title>
        <authorList>
            <consortium name="US DOE Joint Genome Institute"/>
            <person name="Lucas S."/>
            <person name="Copeland A."/>
            <person name="Lapidus A."/>
            <person name="Glavina del Rio T."/>
            <person name="Dalin E."/>
            <person name="Tice H."/>
            <person name="Bruce D."/>
            <person name="Goodwin L."/>
            <person name="Pitluck S."/>
            <person name="Sims D."/>
            <person name="Brettin T."/>
            <person name="Detter J.C."/>
            <person name="Han C."/>
            <person name="Larimer F."/>
            <person name="Land M."/>
            <person name="Hauser L."/>
            <person name="Kyrpides N."/>
            <person name="Ivanova N."/>
            <person name="Marx C.J."/>
            <person name="Richardson P."/>
        </authorList>
    </citation>
    <scope>NUCLEOTIDE SEQUENCE [LARGE SCALE GENOMIC DNA]</scope>
    <source>
        <strain evidence="8">LMG 21967 / CNCM I-2342 / ORS 2060</strain>
    </source>
</reference>
<dbReference type="InterPro" id="IPR051398">
    <property type="entry name" value="Polysacch_Deacetylase"/>
</dbReference>
<dbReference type="InterPro" id="IPR011330">
    <property type="entry name" value="Glyco_hydro/deAcase_b/a-brl"/>
</dbReference>
<dbReference type="Pfam" id="PF01522">
    <property type="entry name" value="Polysacc_deac_1"/>
    <property type="match status" value="1"/>
</dbReference>
<evidence type="ECO:0000256" key="4">
    <source>
        <dbReference type="ARBA" id="ARBA00022729"/>
    </source>
</evidence>
<dbReference type="HOGENOM" id="CLU_030024_1_2_5"/>
<evidence type="ECO:0000256" key="3">
    <source>
        <dbReference type="ARBA" id="ARBA00020071"/>
    </source>
</evidence>
<dbReference type="Gene3D" id="3.20.20.370">
    <property type="entry name" value="Glycoside hydrolase/deacetylase"/>
    <property type="match status" value="1"/>
</dbReference>
<evidence type="ECO:0000256" key="2">
    <source>
        <dbReference type="ARBA" id="ARBA00010973"/>
    </source>
</evidence>
<comment type="function">
    <text evidence="1">Is involved in generating a small heat-stable compound (Nod), an acylated oligomer of N-acetylglucosamine, that stimulates mitosis in various plant protoplasts.</text>
</comment>
<evidence type="ECO:0000313" key="7">
    <source>
        <dbReference type="EMBL" id="ACL60694.1"/>
    </source>
</evidence>